<evidence type="ECO:0000256" key="1">
    <source>
        <dbReference type="RuleBase" id="RU363098"/>
    </source>
</evidence>
<evidence type="ECO:0000313" key="5">
    <source>
        <dbReference type="Proteomes" id="UP000001861"/>
    </source>
</evidence>
<proteinExistence type="inferred from homology"/>
<feature type="domain" description="RDRP core" evidence="3">
    <location>
        <begin position="356"/>
        <end position="1030"/>
    </location>
</feature>
<dbReference type="InParanoid" id="A8P5I6"/>
<dbReference type="GeneID" id="6015547"/>
<protein>
    <recommendedName>
        <fullName evidence="1">RNA-dependent RNA polymerase</fullName>
        <ecNumber evidence="1">2.7.7.48</ecNumber>
    </recommendedName>
</protein>
<dbReference type="PANTHER" id="PTHR23079">
    <property type="entry name" value="RNA-DEPENDENT RNA POLYMERASE"/>
    <property type="match status" value="1"/>
</dbReference>
<dbReference type="GO" id="GO:0030422">
    <property type="term" value="P:siRNA processing"/>
    <property type="evidence" value="ECO:0007669"/>
    <property type="project" value="TreeGrafter"/>
</dbReference>
<name>A8P5I6_COPC7</name>
<dbReference type="eggNOG" id="KOG0988">
    <property type="taxonomic scope" value="Eukaryota"/>
</dbReference>
<keyword evidence="1" id="KW-0694">RNA-binding</keyword>
<dbReference type="OrthoDB" id="6513042at2759"/>
<dbReference type="Proteomes" id="UP000001861">
    <property type="component" value="Unassembled WGS sequence"/>
</dbReference>
<dbReference type="RefSeq" id="XP_001838952.2">
    <property type="nucleotide sequence ID" value="XM_001838900.2"/>
</dbReference>
<comment type="caution">
    <text evidence="4">The sequence shown here is derived from an EMBL/GenBank/DDBJ whole genome shotgun (WGS) entry which is preliminary data.</text>
</comment>
<dbReference type="GO" id="GO:0003723">
    <property type="term" value="F:RNA binding"/>
    <property type="evidence" value="ECO:0007669"/>
    <property type="project" value="UniProtKB-KW"/>
</dbReference>
<dbReference type="EMBL" id="AACS02000011">
    <property type="protein sequence ID" value="EAU82883.2"/>
    <property type="molecule type" value="Genomic_DNA"/>
</dbReference>
<comment type="similarity">
    <text evidence="1">Belongs to the RdRP family.</text>
</comment>
<dbReference type="GO" id="GO:0003968">
    <property type="term" value="F:RNA-directed RNA polymerase activity"/>
    <property type="evidence" value="ECO:0007669"/>
    <property type="project" value="UniProtKB-KW"/>
</dbReference>
<accession>A8P5I6</accession>
<dbReference type="VEuPathDB" id="FungiDB:CC1G_05505"/>
<dbReference type="Pfam" id="PF05183">
    <property type="entry name" value="RdRP"/>
    <property type="match status" value="1"/>
</dbReference>
<dbReference type="FunCoup" id="A8P5I6">
    <property type="interactions" value="4"/>
</dbReference>
<dbReference type="InterPro" id="IPR057596">
    <property type="entry name" value="RDRP_core"/>
</dbReference>
<feature type="region of interest" description="Disordered" evidence="2">
    <location>
        <begin position="526"/>
        <end position="553"/>
    </location>
</feature>
<dbReference type="KEGG" id="cci:CC1G_05505"/>
<reference evidence="4 5" key="1">
    <citation type="journal article" date="2010" name="Proc. Natl. Acad. Sci. U.S.A.">
        <title>Insights into evolution of multicellular fungi from the assembled chromosomes of the mushroom Coprinopsis cinerea (Coprinus cinereus).</title>
        <authorList>
            <person name="Stajich J.E."/>
            <person name="Wilke S.K."/>
            <person name="Ahren D."/>
            <person name="Au C.H."/>
            <person name="Birren B.W."/>
            <person name="Borodovsky M."/>
            <person name="Burns C."/>
            <person name="Canback B."/>
            <person name="Casselton L.A."/>
            <person name="Cheng C.K."/>
            <person name="Deng J."/>
            <person name="Dietrich F.S."/>
            <person name="Fargo D.C."/>
            <person name="Farman M.L."/>
            <person name="Gathman A.C."/>
            <person name="Goldberg J."/>
            <person name="Guigo R."/>
            <person name="Hoegger P.J."/>
            <person name="Hooker J.B."/>
            <person name="Huggins A."/>
            <person name="James T.Y."/>
            <person name="Kamada T."/>
            <person name="Kilaru S."/>
            <person name="Kodira C."/>
            <person name="Kues U."/>
            <person name="Kupfer D."/>
            <person name="Kwan H.S."/>
            <person name="Lomsadze A."/>
            <person name="Li W."/>
            <person name="Lilly W.W."/>
            <person name="Ma L.J."/>
            <person name="Mackey A.J."/>
            <person name="Manning G."/>
            <person name="Martin F."/>
            <person name="Muraguchi H."/>
            <person name="Natvig D.O."/>
            <person name="Palmerini H."/>
            <person name="Ramesh M.A."/>
            <person name="Rehmeyer C.J."/>
            <person name="Roe B.A."/>
            <person name="Shenoy N."/>
            <person name="Stanke M."/>
            <person name="Ter-Hovhannisyan V."/>
            <person name="Tunlid A."/>
            <person name="Velagapudi R."/>
            <person name="Vision T.J."/>
            <person name="Zeng Q."/>
            <person name="Zolan M.E."/>
            <person name="Pukkila P.J."/>
        </authorList>
    </citation>
    <scope>NUCLEOTIDE SEQUENCE [LARGE SCALE GENOMIC DNA]</scope>
    <source>
        <strain evidence="5">Okayama-7 / 130 / ATCC MYA-4618 / FGSC 9003</strain>
    </source>
</reference>
<keyword evidence="1" id="KW-0808">Transferase</keyword>
<dbReference type="AlphaFoldDB" id="A8P5I6"/>
<keyword evidence="1" id="KW-0696">RNA-directed RNA polymerase</keyword>
<dbReference type="OMA" id="PNAVTLY"/>
<dbReference type="EC" id="2.7.7.48" evidence="1"/>
<dbReference type="PANTHER" id="PTHR23079:SF55">
    <property type="entry name" value="RNA-DIRECTED RNA POLYMERASE"/>
    <property type="match status" value="1"/>
</dbReference>
<keyword evidence="5" id="KW-1185">Reference proteome</keyword>
<organism evidence="4 5">
    <name type="scientific">Coprinopsis cinerea (strain Okayama-7 / 130 / ATCC MYA-4618 / FGSC 9003)</name>
    <name type="common">Inky cap fungus</name>
    <name type="synonym">Hormographiella aspergillata</name>
    <dbReference type="NCBI Taxonomy" id="240176"/>
    <lineage>
        <taxon>Eukaryota</taxon>
        <taxon>Fungi</taxon>
        <taxon>Dikarya</taxon>
        <taxon>Basidiomycota</taxon>
        <taxon>Agaricomycotina</taxon>
        <taxon>Agaricomycetes</taxon>
        <taxon>Agaricomycetidae</taxon>
        <taxon>Agaricales</taxon>
        <taxon>Agaricineae</taxon>
        <taxon>Psathyrellaceae</taxon>
        <taxon>Coprinopsis</taxon>
    </lineage>
</organism>
<dbReference type="GO" id="GO:0031380">
    <property type="term" value="C:nuclear RNA-directed RNA polymerase complex"/>
    <property type="evidence" value="ECO:0007669"/>
    <property type="project" value="TreeGrafter"/>
</dbReference>
<evidence type="ECO:0000259" key="3">
    <source>
        <dbReference type="Pfam" id="PF05183"/>
    </source>
</evidence>
<evidence type="ECO:0000256" key="2">
    <source>
        <dbReference type="SAM" id="MobiDB-lite"/>
    </source>
</evidence>
<comment type="catalytic activity">
    <reaction evidence="1">
        <text>RNA(n) + a ribonucleoside 5'-triphosphate = RNA(n+1) + diphosphate</text>
        <dbReference type="Rhea" id="RHEA:21248"/>
        <dbReference type="Rhea" id="RHEA-COMP:14527"/>
        <dbReference type="Rhea" id="RHEA-COMP:17342"/>
        <dbReference type="ChEBI" id="CHEBI:33019"/>
        <dbReference type="ChEBI" id="CHEBI:61557"/>
        <dbReference type="ChEBI" id="CHEBI:140395"/>
        <dbReference type="EC" id="2.7.7.48"/>
    </reaction>
</comment>
<feature type="compositionally biased region" description="Acidic residues" evidence="2">
    <location>
        <begin position="532"/>
        <end position="553"/>
    </location>
</feature>
<dbReference type="HOGENOM" id="CLU_001366_2_1_1"/>
<evidence type="ECO:0000313" key="4">
    <source>
        <dbReference type="EMBL" id="EAU82883.2"/>
    </source>
</evidence>
<gene>
    <name evidence="4" type="ORF">CC1G_05505</name>
</gene>
<dbReference type="InterPro" id="IPR007855">
    <property type="entry name" value="RDRP"/>
</dbReference>
<sequence>MSLKLTNLPKSATEREVKKAIALVVHDEDFIASLPSHIRKNGPLINFAVSLNPPDSGSFNNNGTGQAVFPHNDIASSLLRRSRREKGLKMKLDEGEPWEKTWKFYIEGFDSKVNHYQAESLAKTPYIDPDVEAERSDLVRRLSTRLRVSEVQIGGWEYHDAEDPCSQRRLIDYLDPRHEAIAPFCPHLRILLFRTNSHGDQFADFRRLVKEAKIESLVFDLEACKLHPIIEEMPTVRGQPALLNSWAQLARKLKDMPFSIGFQIEALVRGNQLSFEQAIEIIPDIQELNKVHEKVGSRFVIQLVRKFSKTMRTDFTKQGKPPADVFKDLKKKSFKAHPPRQDQDSKLFECHHVTCTPSRFILVGPNPTGFNRIIRKYRDYTDHFIRVDFRDEDGQYFRSSFEVDASTLVKTRIGGVLKGGITIAGRHFEFLAYSSSSMKVHSTWFLNPFEFKDRTGQRIRVTAQRIREDIIPDIPANVQLMRTPSKYAARIALAFTTSESVDGARLKRDEWVGPFPDIYPAVSHVKVRREEEQEEEGEGESDTDEEESADEYDPQFKMVKLPPFTDGVGSISKELNDRIWKEYYEKRGLEVHPNFYPSAWMLRMLGYKGVVAVDPEMEGPIHLRLRKSMHKFESLEDDLSQHSEVRIEIAEIYDKPGLCYLNRFYLPFFPHLHRLLITPVLFRPLVMMFDLHDRPLEVFEELQRMAVADAMTIDASIDQFSRLMQMHGLGNPFKITYLLEHVEALGLSLEELDQVSPLWKALRDVAFKTVMAGIRYEARIPVPKSWVLVGVADEGPAYKGQPGYENVYCLPENCIFVCIQEDQDSEPEWLEGDCVVTRNPVVRPGDIQKVRAIGKPPRGVKCLFRDLKNVVVFSSQGRRSLPSCLAGGDLDGDKYAVIQYEGLLTETYRREADPDEAKDSKFKDKARKVKPEDICDFFVQYVNRDVLDPFNEKGYNQQGDDECSILAKLCSQAVDYPKKGIPIDLDNPEIKRILRPKITHKPDWDRDGSSDMVDTIYYKSSRVLGHLYRSELFKDTDDPVNDAATDGPSPVPYSDRLSLAIKEAVEAIFGQGFLPTVLSRLNDRVKEAFTHYAEELKYIRYAHSLSLRPDARLLEAEVISGTVLGRRDLKKLRKERISRMRDHIGSAASTVRLELMGGREDNRMETLERAWNAWGYSQEKFKEEGAHSFGLVALRVIFECLQALKGQYSPTTKN</sequence>
<keyword evidence="1" id="KW-0548">Nucleotidyltransferase</keyword>